<gene>
    <name evidence="2" type="ORF">AUJ27_04030</name>
</gene>
<keyword evidence="1" id="KW-1133">Transmembrane helix</keyword>
<name>A0A1J4T524_9BACT</name>
<comment type="caution">
    <text evidence="2">The sequence shown here is derived from an EMBL/GenBank/DDBJ whole genome shotgun (WGS) entry which is preliminary data.</text>
</comment>
<sequence length="59" mass="6776">MYVHANIQELIWIRPPAPPGHFEILSICFSLIYQLNTSIIALPAFGRAAIFYWFILVKA</sequence>
<proteinExistence type="predicted"/>
<dbReference type="AlphaFoldDB" id="A0A1J4T524"/>
<evidence type="ECO:0000313" key="3">
    <source>
        <dbReference type="Proteomes" id="UP000183192"/>
    </source>
</evidence>
<feature type="transmembrane region" description="Helical" evidence="1">
    <location>
        <begin position="39"/>
        <end position="57"/>
    </location>
</feature>
<evidence type="ECO:0000256" key="1">
    <source>
        <dbReference type="SAM" id="Phobius"/>
    </source>
</evidence>
<protein>
    <submittedName>
        <fullName evidence="2">Uncharacterized protein</fullName>
    </submittedName>
</protein>
<dbReference type="Proteomes" id="UP000183192">
    <property type="component" value="Unassembled WGS sequence"/>
</dbReference>
<accession>A0A1J4T524</accession>
<organism evidence="2 3">
    <name type="scientific">Candidatus Falkowbacteria bacterium CG1_02_37_44</name>
    <dbReference type="NCBI Taxonomy" id="1805146"/>
    <lineage>
        <taxon>Bacteria</taxon>
        <taxon>Candidatus Falkowiibacteriota</taxon>
    </lineage>
</organism>
<reference evidence="2 3" key="1">
    <citation type="journal article" date="2016" name="Environ. Microbiol.">
        <title>Genomic resolution of a cold subsurface aquifer community provides metabolic insights for novel microbes adapted to high CO concentrations.</title>
        <authorList>
            <person name="Probst A.J."/>
            <person name="Castelle C.J."/>
            <person name="Singh A."/>
            <person name="Brown C.T."/>
            <person name="Anantharaman K."/>
            <person name="Sharon I."/>
            <person name="Hug L.A."/>
            <person name="Burstein D."/>
            <person name="Emerson J.B."/>
            <person name="Thomas B.C."/>
            <person name="Banfield J.F."/>
        </authorList>
    </citation>
    <scope>NUCLEOTIDE SEQUENCE [LARGE SCALE GENOMIC DNA]</scope>
    <source>
        <strain evidence="2">CG1_02_37_44</strain>
    </source>
</reference>
<keyword evidence="1" id="KW-0472">Membrane</keyword>
<evidence type="ECO:0000313" key="2">
    <source>
        <dbReference type="EMBL" id="OIO06481.1"/>
    </source>
</evidence>
<dbReference type="EMBL" id="MNUU01000077">
    <property type="protein sequence ID" value="OIO06481.1"/>
    <property type="molecule type" value="Genomic_DNA"/>
</dbReference>
<keyword evidence="1" id="KW-0812">Transmembrane</keyword>